<dbReference type="RefSeq" id="WP_313913366.1">
    <property type="nucleotide sequence ID" value="NZ_CP135076.1"/>
</dbReference>
<sequence length="590" mass="63089">MEAHEGMSLLREGVPLLGAALLFVLLFRRFGLGATLGYLVAGAVVGPQVLGIVGGAESKMGIAELGITLLLFLVGLELSPTRLWRMKHDIFGFGLLQVALCGAALVGVVYLPTGFSLAAAIALGLPLALSSTAQVLPMLQSAGRLRTPFGERAFSILLFQDLSIVPLITIVTALSRNPADAAGPPGWLLGLYTVLAIVGLTLAGRFLLRPLFRLIGVLGEREMFVFAGLFTVIASAGVMEALGLSTALGAFIAGTMLADSPYRHELEADVEPFRSILLGLFFLAVGMMLDLHAIADRPLFVLGLAVALIVTKASVITGLALAFRMRWRQALALGLLLSQGGEFGFVLFAEARDAFLIAPEAASIFGAVVTLSMATTPFLMMFTRRIRAEPKREVDDLEEPKEDGASAIVVGYGRFGQSVAQMLIANGISVGIVDTDPEMIETAGSFGMKVYYGDGTRMDVLRRAGAADAQLLLFCHDRDDLDAEKLDSIHNAWPEAAIFVRAYDRRSVIRIDGAPVAGVFREVRESAIAMARAALSNVGVDESELDDTESAFREHDRKRLRAQIDAGDLHAGSEEMFRHGNGENLREGCG</sequence>
<feature type="domain" description="RCK N-terminal" evidence="11">
    <location>
        <begin position="404"/>
        <end position="523"/>
    </location>
</feature>
<feature type="transmembrane region" description="Helical" evidence="10">
    <location>
        <begin position="361"/>
        <end position="382"/>
    </location>
</feature>
<keyword evidence="6" id="KW-0630">Potassium</keyword>
<evidence type="ECO:0000256" key="7">
    <source>
        <dbReference type="ARBA" id="ARBA00022989"/>
    </source>
</evidence>
<keyword evidence="7 10" id="KW-1133">Transmembrane helix</keyword>
<feature type="transmembrane region" description="Helical" evidence="10">
    <location>
        <begin position="274"/>
        <end position="294"/>
    </location>
</feature>
<feature type="transmembrane region" description="Helical" evidence="10">
    <location>
        <begin position="156"/>
        <end position="175"/>
    </location>
</feature>
<feature type="transmembrane region" description="Helical" evidence="10">
    <location>
        <begin position="300"/>
        <end position="323"/>
    </location>
</feature>
<dbReference type="InterPro" id="IPR003148">
    <property type="entry name" value="RCK_N"/>
</dbReference>
<feature type="transmembrane region" description="Helical" evidence="10">
    <location>
        <begin position="90"/>
        <end position="111"/>
    </location>
</feature>
<feature type="transmembrane region" description="Helical" evidence="10">
    <location>
        <begin position="60"/>
        <end position="78"/>
    </location>
</feature>
<keyword evidence="9 10" id="KW-0472">Membrane</keyword>
<evidence type="ECO:0000313" key="12">
    <source>
        <dbReference type="EMBL" id="WNO52673.1"/>
    </source>
</evidence>
<proteinExistence type="predicted"/>
<evidence type="ECO:0000256" key="6">
    <source>
        <dbReference type="ARBA" id="ARBA00022958"/>
    </source>
</evidence>
<protein>
    <submittedName>
        <fullName evidence="12">Cation:proton antiporter</fullName>
    </submittedName>
</protein>
<feature type="transmembrane region" description="Helical" evidence="10">
    <location>
        <begin position="34"/>
        <end position="54"/>
    </location>
</feature>
<keyword evidence="2" id="KW-0813">Transport</keyword>
<gene>
    <name evidence="12" type="ORF">RPR59_09370</name>
</gene>
<dbReference type="PANTHER" id="PTHR46157">
    <property type="entry name" value="K(+) EFFLUX ANTIPORTER 3, CHLOROPLASTIC"/>
    <property type="match status" value="1"/>
</dbReference>
<evidence type="ECO:0000256" key="2">
    <source>
        <dbReference type="ARBA" id="ARBA00022448"/>
    </source>
</evidence>
<dbReference type="Gene3D" id="3.40.50.720">
    <property type="entry name" value="NAD(P)-binding Rossmann-like Domain"/>
    <property type="match status" value="1"/>
</dbReference>
<keyword evidence="5 10" id="KW-0812">Transmembrane</keyword>
<keyword evidence="4" id="KW-0633">Potassium transport</keyword>
<dbReference type="SUPFAM" id="SSF51735">
    <property type="entry name" value="NAD(P)-binding Rossmann-fold domains"/>
    <property type="match status" value="1"/>
</dbReference>
<dbReference type="InterPro" id="IPR006153">
    <property type="entry name" value="Cation/H_exchanger_TM"/>
</dbReference>
<keyword evidence="8" id="KW-0406">Ion transport</keyword>
<feature type="transmembrane region" description="Helical" evidence="10">
    <location>
        <begin position="220"/>
        <end position="238"/>
    </location>
</feature>
<feature type="transmembrane region" description="Helical" evidence="10">
    <location>
        <begin position="330"/>
        <end position="349"/>
    </location>
</feature>
<evidence type="ECO:0000313" key="13">
    <source>
        <dbReference type="Proteomes" id="UP001302249"/>
    </source>
</evidence>
<name>A0ABZ0B733_9SPHN</name>
<reference evidence="12 13" key="1">
    <citation type="submission" date="2023-09" db="EMBL/GenBank/DDBJ databases">
        <authorList>
            <person name="Rey-Velasco X."/>
        </authorList>
    </citation>
    <scope>NUCLEOTIDE SEQUENCE [LARGE SCALE GENOMIC DNA]</scope>
    <source>
        <strain evidence="12 13">W311</strain>
    </source>
</reference>
<comment type="subcellular location">
    <subcellularLocation>
        <location evidence="1">Membrane</location>
        <topology evidence="1">Multi-pass membrane protein</topology>
    </subcellularLocation>
</comment>
<evidence type="ECO:0000256" key="4">
    <source>
        <dbReference type="ARBA" id="ARBA00022538"/>
    </source>
</evidence>
<accession>A0ABZ0B733</accession>
<dbReference type="PANTHER" id="PTHR46157:SF8">
    <property type="entry name" value="GLUTATHIONE-REGULATED POTASSIUM-EFFLUX SYSTEM PROTEIN"/>
    <property type="match status" value="1"/>
</dbReference>
<evidence type="ECO:0000259" key="11">
    <source>
        <dbReference type="PROSITE" id="PS51201"/>
    </source>
</evidence>
<dbReference type="EMBL" id="CP135076">
    <property type="protein sequence ID" value="WNO52673.1"/>
    <property type="molecule type" value="Genomic_DNA"/>
</dbReference>
<keyword evidence="3" id="KW-0050">Antiport</keyword>
<evidence type="ECO:0000256" key="9">
    <source>
        <dbReference type="ARBA" id="ARBA00023136"/>
    </source>
</evidence>
<organism evidence="12 13">
    <name type="scientific">Stakelama saccharophila</name>
    <dbReference type="NCBI Taxonomy" id="3075605"/>
    <lineage>
        <taxon>Bacteria</taxon>
        <taxon>Pseudomonadati</taxon>
        <taxon>Pseudomonadota</taxon>
        <taxon>Alphaproteobacteria</taxon>
        <taxon>Sphingomonadales</taxon>
        <taxon>Sphingomonadaceae</taxon>
        <taxon>Stakelama</taxon>
    </lineage>
</organism>
<feature type="transmembrane region" description="Helical" evidence="10">
    <location>
        <begin position="6"/>
        <end position="27"/>
    </location>
</feature>
<evidence type="ECO:0000256" key="3">
    <source>
        <dbReference type="ARBA" id="ARBA00022449"/>
    </source>
</evidence>
<evidence type="ECO:0000256" key="8">
    <source>
        <dbReference type="ARBA" id="ARBA00023065"/>
    </source>
</evidence>
<dbReference type="InterPro" id="IPR036291">
    <property type="entry name" value="NAD(P)-bd_dom_sf"/>
</dbReference>
<evidence type="ECO:0000256" key="1">
    <source>
        <dbReference type="ARBA" id="ARBA00004141"/>
    </source>
</evidence>
<feature type="transmembrane region" description="Helical" evidence="10">
    <location>
        <begin position="117"/>
        <end position="136"/>
    </location>
</feature>
<keyword evidence="13" id="KW-1185">Reference proteome</keyword>
<dbReference type="Proteomes" id="UP001302249">
    <property type="component" value="Chromosome"/>
</dbReference>
<dbReference type="PRINTS" id="PR00335">
    <property type="entry name" value="KUPTAKETRKA"/>
</dbReference>
<feature type="transmembrane region" description="Helical" evidence="10">
    <location>
        <begin position="187"/>
        <end position="208"/>
    </location>
</feature>
<dbReference type="InterPro" id="IPR038770">
    <property type="entry name" value="Na+/solute_symporter_sf"/>
</dbReference>
<dbReference type="PROSITE" id="PS51201">
    <property type="entry name" value="RCK_N"/>
    <property type="match status" value="1"/>
</dbReference>
<dbReference type="Pfam" id="PF02254">
    <property type="entry name" value="TrkA_N"/>
    <property type="match status" value="1"/>
</dbReference>
<evidence type="ECO:0000256" key="10">
    <source>
        <dbReference type="SAM" id="Phobius"/>
    </source>
</evidence>
<dbReference type="InterPro" id="IPR006036">
    <property type="entry name" value="K_uptake_TrkA"/>
</dbReference>
<dbReference type="Gene3D" id="1.20.1530.20">
    <property type="match status" value="1"/>
</dbReference>
<dbReference type="Pfam" id="PF00999">
    <property type="entry name" value="Na_H_Exchanger"/>
    <property type="match status" value="1"/>
</dbReference>
<evidence type="ECO:0000256" key="5">
    <source>
        <dbReference type="ARBA" id="ARBA00022692"/>
    </source>
</evidence>